<keyword evidence="2" id="KW-1185">Reference proteome</keyword>
<evidence type="ECO:0000313" key="1">
    <source>
        <dbReference type="EMBL" id="MFB9213381.1"/>
    </source>
</evidence>
<sequence length="144" mass="17345">MEKEINPKKWERKNLEGIYVLTEHWQSDLFFFDDEIKFLKLLMEKYFLWFIEEINIEYSRVLAGKLTSLEKRRAELVKKVSDHQKEISRPIQNNEKVVGAQLLDNHESLEVLWSNFIKDFRVVKKEMFRLAEEGLNFNKGSHLL</sequence>
<dbReference type="EMBL" id="JBHMEW010000068">
    <property type="protein sequence ID" value="MFB9213381.1"/>
    <property type="molecule type" value="Genomic_DNA"/>
</dbReference>
<gene>
    <name evidence="1" type="ORF">ACFFUR_16315</name>
</gene>
<dbReference type="Proteomes" id="UP001589654">
    <property type="component" value="Unassembled WGS sequence"/>
</dbReference>
<protein>
    <submittedName>
        <fullName evidence="1">Uncharacterized protein</fullName>
    </submittedName>
</protein>
<proteinExistence type="predicted"/>
<comment type="caution">
    <text evidence="1">The sequence shown here is derived from an EMBL/GenBank/DDBJ whole genome shotgun (WGS) entry which is preliminary data.</text>
</comment>
<evidence type="ECO:0000313" key="2">
    <source>
        <dbReference type="Proteomes" id="UP001589654"/>
    </source>
</evidence>
<reference evidence="1 2" key="1">
    <citation type="submission" date="2024-09" db="EMBL/GenBank/DDBJ databases">
        <authorList>
            <person name="Sun Q."/>
            <person name="Mori K."/>
        </authorList>
    </citation>
    <scope>NUCLEOTIDE SEQUENCE [LARGE SCALE GENOMIC DNA]</scope>
    <source>
        <strain evidence="1 2">CECT 7682</strain>
    </source>
</reference>
<dbReference type="RefSeq" id="WP_290249091.1">
    <property type="nucleotide sequence ID" value="NZ_JAUFQT010000002.1"/>
</dbReference>
<name>A0ABV5J960_9BACT</name>
<accession>A0ABV5J960</accession>
<organism evidence="1 2">
    <name type="scientific">Echinicola jeungdonensis</name>
    <dbReference type="NCBI Taxonomy" id="709343"/>
    <lineage>
        <taxon>Bacteria</taxon>
        <taxon>Pseudomonadati</taxon>
        <taxon>Bacteroidota</taxon>
        <taxon>Cytophagia</taxon>
        <taxon>Cytophagales</taxon>
        <taxon>Cyclobacteriaceae</taxon>
        <taxon>Echinicola</taxon>
    </lineage>
</organism>